<comment type="caution">
    <text evidence="2">The sequence shown here is derived from an EMBL/GenBank/DDBJ whole genome shotgun (WGS) entry which is preliminary data.</text>
</comment>
<accession>A0AAV6LKF9</accession>
<sequence>MSYSSNKDVDHDVKSEEVEALVRDMMEGEKGKKMRSRAKEWKKKAEEATNVGGSSYSNLNRFIKEALCYAE</sequence>
<dbReference type="FunFam" id="3.40.50.2000:FF:000293">
    <property type="entry name" value="Uncharacterized protein"/>
    <property type="match status" value="1"/>
</dbReference>
<proteinExistence type="inferred from homology"/>
<protein>
    <submittedName>
        <fullName evidence="2">Uncharacterized protein</fullName>
    </submittedName>
</protein>
<dbReference type="GO" id="GO:0080043">
    <property type="term" value="F:quercetin 3-O-glucosyltransferase activity"/>
    <property type="evidence" value="ECO:0007669"/>
    <property type="project" value="TreeGrafter"/>
</dbReference>
<evidence type="ECO:0000313" key="2">
    <source>
        <dbReference type="EMBL" id="KAG5565246.1"/>
    </source>
</evidence>
<gene>
    <name evidence="2" type="ORF">RHGRI_001219</name>
</gene>
<dbReference type="PANTHER" id="PTHR11926:SF1547">
    <property type="entry name" value="GLYCOSYLTRANSFERASE"/>
    <property type="match status" value="1"/>
</dbReference>
<reference evidence="2" key="1">
    <citation type="submission" date="2020-08" db="EMBL/GenBank/DDBJ databases">
        <title>Plant Genome Project.</title>
        <authorList>
            <person name="Zhang R.-G."/>
        </authorList>
    </citation>
    <scope>NUCLEOTIDE SEQUENCE</scope>
    <source>
        <strain evidence="2">WSP0</strain>
        <tissue evidence="2">Leaf</tissue>
    </source>
</reference>
<dbReference type="GO" id="GO:0080044">
    <property type="term" value="F:quercetin 7-O-glucosyltransferase activity"/>
    <property type="evidence" value="ECO:0007669"/>
    <property type="project" value="TreeGrafter"/>
</dbReference>
<name>A0AAV6LKF9_9ERIC</name>
<comment type="similarity">
    <text evidence="1">Belongs to the UDP-glycosyltransferase family.</text>
</comment>
<evidence type="ECO:0000256" key="1">
    <source>
        <dbReference type="ARBA" id="ARBA00009995"/>
    </source>
</evidence>
<dbReference type="EMBL" id="JACTNZ010000001">
    <property type="protein sequence ID" value="KAG5565246.1"/>
    <property type="molecule type" value="Genomic_DNA"/>
</dbReference>
<dbReference type="PANTHER" id="PTHR11926">
    <property type="entry name" value="GLUCOSYL/GLUCURONOSYL TRANSFERASES"/>
    <property type="match status" value="1"/>
</dbReference>
<dbReference type="SUPFAM" id="SSF53756">
    <property type="entry name" value="UDP-Glycosyltransferase/glycogen phosphorylase"/>
    <property type="match status" value="1"/>
</dbReference>
<dbReference type="Proteomes" id="UP000823749">
    <property type="component" value="Chromosome 1"/>
</dbReference>
<evidence type="ECO:0000313" key="3">
    <source>
        <dbReference type="Proteomes" id="UP000823749"/>
    </source>
</evidence>
<organism evidence="2 3">
    <name type="scientific">Rhododendron griersonianum</name>
    <dbReference type="NCBI Taxonomy" id="479676"/>
    <lineage>
        <taxon>Eukaryota</taxon>
        <taxon>Viridiplantae</taxon>
        <taxon>Streptophyta</taxon>
        <taxon>Embryophyta</taxon>
        <taxon>Tracheophyta</taxon>
        <taxon>Spermatophyta</taxon>
        <taxon>Magnoliopsida</taxon>
        <taxon>eudicotyledons</taxon>
        <taxon>Gunneridae</taxon>
        <taxon>Pentapetalae</taxon>
        <taxon>asterids</taxon>
        <taxon>Ericales</taxon>
        <taxon>Ericaceae</taxon>
        <taxon>Ericoideae</taxon>
        <taxon>Rhodoreae</taxon>
        <taxon>Rhododendron</taxon>
    </lineage>
</organism>
<keyword evidence="3" id="KW-1185">Reference proteome</keyword>
<dbReference type="AlphaFoldDB" id="A0AAV6LKF9"/>
<dbReference type="Gene3D" id="3.40.50.2000">
    <property type="entry name" value="Glycogen Phosphorylase B"/>
    <property type="match status" value="2"/>
</dbReference>